<keyword evidence="2" id="KW-1185">Reference proteome</keyword>
<organism evidence="1 2">
    <name type="scientific">Gossypium klotzschianum</name>
    <dbReference type="NCBI Taxonomy" id="34286"/>
    <lineage>
        <taxon>Eukaryota</taxon>
        <taxon>Viridiplantae</taxon>
        <taxon>Streptophyta</taxon>
        <taxon>Embryophyta</taxon>
        <taxon>Tracheophyta</taxon>
        <taxon>Spermatophyta</taxon>
        <taxon>Magnoliopsida</taxon>
        <taxon>eudicotyledons</taxon>
        <taxon>Gunneridae</taxon>
        <taxon>Pentapetalae</taxon>
        <taxon>rosids</taxon>
        <taxon>malvids</taxon>
        <taxon>Malvales</taxon>
        <taxon>Malvaceae</taxon>
        <taxon>Malvoideae</taxon>
        <taxon>Gossypium</taxon>
    </lineage>
</organism>
<dbReference type="AlphaFoldDB" id="A0A7J8WEV9"/>
<comment type="caution">
    <text evidence="1">The sequence shown here is derived from an EMBL/GenBank/DDBJ whole genome shotgun (WGS) entry which is preliminary data.</text>
</comment>
<name>A0A7J8WEV9_9ROSI</name>
<accession>A0A7J8WEV9</accession>
<sequence length="27" mass="3228">MNTLREDSVVLHEVENIWIIARMLEDT</sequence>
<evidence type="ECO:0000313" key="1">
    <source>
        <dbReference type="EMBL" id="MBA0673169.1"/>
    </source>
</evidence>
<dbReference type="EMBL" id="JABFAB010246750">
    <property type="protein sequence ID" value="MBA0673169.1"/>
    <property type="molecule type" value="Genomic_DNA"/>
</dbReference>
<dbReference type="Proteomes" id="UP000593573">
    <property type="component" value="Unassembled WGS sequence"/>
</dbReference>
<reference evidence="1 2" key="1">
    <citation type="journal article" date="2019" name="Genome Biol. Evol.">
        <title>Insights into the evolution of the New World diploid cottons (Gossypium, subgenus Houzingenia) based on genome sequencing.</title>
        <authorList>
            <person name="Grover C.E."/>
            <person name="Arick M.A. 2nd"/>
            <person name="Thrash A."/>
            <person name="Conover J.L."/>
            <person name="Sanders W.S."/>
            <person name="Peterson D.G."/>
            <person name="Frelichowski J.E."/>
            <person name="Scheffler J.A."/>
            <person name="Scheffler B.E."/>
            <person name="Wendel J.F."/>
        </authorList>
    </citation>
    <scope>NUCLEOTIDE SEQUENCE [LARGE SCALE GENOMIC DNA]</scope>
    <source>
        <strain evidence="1">57</strain>
        <tissue evidence="1">Leaf</tissue>
    </source>
</reference>
<gene>
    <name evidence="1" type="ORF">Goklo_029288</name>
</gene>
<proteinExistence type="predicted"/>
<protein>
    <submittedName>
        <fullName evidence="1">Uncharacterized protein</fullName>
    </submittedName>
</protein>
<evidence type="ECO:0000313" key="2">
    <source>
        <dbReference type="Proteomes" id="UP000593573"/>
    </source>
</evidence>